<reference evidence="1" key="1">
    <citation type="journal article" date="2023" name="Insect Mol. Biol.">
        <title>Genome sequencing provides insights into the evolution of gene families encoding plant cell wall-degrading enzymes in longhorned beetles.</title>
        <authorList>
            <person name="Shin N.R."/>
            <person name="Okamura Y."/>
            <person name="Kirsch R."/>
            <person name="Pauchet Y."/>
        </authorList>
    </citation>
    <scope>NUCLEOTIDE SEQUENCE</scope>
    <source>
        <strain evidence="1">AMC_N1</strain>
    </source>
</reference>
<evidence type="ECO:0000313" key="2">
    <source>
        <dbReference type="Proteomes" id="UP001162162"/>
    </source>
</evidence>
<evidence type="ECO:0000313" key="1">
    <source>
        <dbReference type="EMBL" id="KAJ8947912.1"/>
    </source>
</evidence>
<dbReference type="EMBL" id="JAPWTK010000149">
    <property type="protein sequence ID" value="KAJ8947912.1"/>
    <property type="molecule type" value="Genomic_DNA"/>
</dbReference>
<dbReference type="Proteomes" id="UP001162162">
    <property type="component" value="Unassembled WGS sequence"/>
</dbReference>
<sequence length="89" mass="10620">MKCTGMNLYPSYKFLNGLNDLMRNVKRSKTIRAPDGPQRQKRTNTLKKIGKLIREDRRLSIRRLAEITGIDKECVRQIWHESFNLRKQF</sequence>
<keyword evidence="2" id="KW-1185">Reference proteome</keyword>
<comment type="caution">
    <text evidence="1">The sequence shown here is derived from an EMBL/GenBank/DDBJ whole genome shotgun (WGS) entry which is preliminary data.</text>
</comment>
<name>A0AAV8Y912_9CUCU</name>
<accession>A0AAV8Y912</accession>
<protein>
    <submittedName>
        <fullName evidence="1">Uncharacterized protein</fullName>
    </submittedName>
</protein>
<proteinExistence type="predicted"/>
<gene>
    <name evidence="1" type="ORF">NQ318_005139</name>
</gene>
<organism evidence="1 2">
    <name type="scientific">Aromia moschata</name>
    <dbReference type="NCBI Taxonomy" id="1265417"/>
    <lineage>
        <taxon>Eukaryota</taxon>
        <taxon>Metazoa</taxon>
        <taxon>Ecdysozoa</taxon>
        <taxon>Arthropoda</taxon>
        <taxon>Hexapoda</taxon>
        <taxon>Insecta</taxon>
        <taxon>Pterygota</taxon>
        <taxon>Neoptera</taxon>
        <taxon>Endopterygota</taxon>
        <taxon>Coleoptera</taxon>
        <taxon>Polyphaga</taxon>
        <taxon>Cucujiformia</taxon>
        <taxon>Chrysomeloidea</taxon>
        <taxon>Cerambycidae</taxon>
        <taxon>Cerambycinae</taxon>
        <taxon>Callichromatini</taxon>
        <taxon>Aromia</taxon>
    </lineage>
</organism>
<dbReference type="AlphaFoldDB" id="A0AAV8Y912"/>